<dbReference type="PANTHER" id="PTHR13929">
    <property type="entry name" value="1,4-DIHYDROXY-2-NAPHTHOATE OCTAPRENYLTRANSFERASE"/>
    <property type="match status" value="1"/>
</dbReference>
<dbReference type="GO" id="GO:0016020">
    <property type="term" value="C:membrane"/>
    <property type="evidence" value="ECO:0007669"/>
    <property type="project" value="UniProtKB-SubCell"/>
</dbReference>
<dbReference type="NCBIfam" id="NF004751">
    <property type="entry name" value="PRK06080.1-3"/>
    <property type="match status" value="1"/>
</dbReference>
<dbReference type="EMBL" id="CAEZXS010000293">
    <property type="protein sequence ID" value="CAB4717251.1"/>
    <property type="molecule type" value="Genomic_DNA"/>
</dbReference>
<dbReference type="InterPro" id="IPR044878">
    <property type="entry name" value="UbiA_sf"/>
</dbReference>
<evidence type="ECO:0000256" key="2">
    <source>
        <dbReference type="ARBA" id="ARBA00004863"/>
    </source>
</evidence>
<protein>
    <submittedName>
        <fullName evidence="10">Unannotated protein</fullName>
    </submittedName>
</protein>
<feature type="transmembrane region" description="Helical" evidence="9">
    <location>
        <begin position="137"/>
        <end position="154"/>
    </location>
</feature>
<feature type="transmembrane region" description="Helical" evidence="9">
    <location>
        <begin position="56"/>
        <end position="78"/>
    </location>
</feature>
<dbReference type="GO" id="GO:0046428">
    <property type="term" value="F:1,4-dihydroxy-2-naphthoate polyprenyltransferase activity"/>
    <property type="evidence" value="ECO:0007669"/>
    <property type="project" value="InterPro"/>
</dbReference>
<keyword evidence="7 9" id="KW-1133">Transmembrane helix</keyword>
<evidence type="ECO:0000256" key="8">
    <source>
        <dbReference type="ARBA" id="ARBA00023136"/>
    </source>
</evidence>
<evidence type="ECO:0000256" key="7">
    <source>
        <dbReference type="ARBA" id="ARBA00022989"/>
    </source>
</evidence>
<proteinExistence type="inferred from homology"/>
<evidence type="ECO:0000256" key="1">
    <source>
        <dbReference type="ARBA" id="ARBA00004141"/>
    </source>
</evidence>
<feature type="transmembrane region" description="Helical" evidence="9">
    <location>
        <begin position="189"/>
        <end position="209"/>
    </location>
</feature>
<comment type="pathway">
    <text evidence="2">Quinol/quinone metabolism; menaquinone biosynthesis.</text>
</comment>
<feature type="transmembrane region" description="Helical" evidence="9">
    <location>
        <begin position="114"/>
        <end position="131"/>
    </location>
</feature>
<dbReference type="CDD" id="cd13962">
    <property type="entry name" value="PT_UbiA_UBIAD1"/>
    <property type="match status" value="1"/>
</dbReference>
<feature type="transmembrane region" description="Helical" evidence="9">
    <location>
        <begin position="300"/>
        <end position="317"/>
    </location>
</feature>
<dbReference type="UniPathway" id="UPA00079"/>
<feature type="transmembrane region" description="Helical" evidence="9">
    <location>
        <begin position="30"/>
        <end position="50"/>
    </location>
</feature>
<accession>A0A6J6QZT1</accession>
<dbReference type="InterPro" id="IPR004657">
    <property type="entry name" value="MenA"/>
</dbReference>
<feature type="transmembrane region" description="Helical" evidence="9">
    <location>
        <begin position="166"/>
        <end position="183"/>
    </location>
</feature>
<dbReference type="Pfam" id="PF01040">
    <property type="entry name" value="UbiA"/>
    <property type="match status" value="1"/>
</dbReference>
<dbReference type="InterPro" id="IPR026046">
    <property type="entry name" value="UBIAD1"/>
</dbReference>
<dbReference type="NCBIfam" id="TIGR00751">
    <property type="entry name" value="menA"/>
    <property type="match status" value="1"/>
</dbReference>
<keyword evidence="8 9" id="KW-0472">Membrane</keyword>
<evidence type="ECO:0000256" key="5">
    <source>
        <dbReference type="ARBA" id="ARBA00022679"/>
    </source>
</evidence>
<evidence type="ECO:0000256" key="9">
    <source>
        <dbReference type="SAM" id="Phobius"/>
    </source>
</evidence>
<evidence type="ECO:0000313" key="10">
    <source>
        <dbReference type="EMBL" id="CAB4717251.1"/>
    </source>
</evidence>
<keyword evidence="5" id="KW-0808">Transferase</keyword>
<keyword evidence="4" id="KW-1003">Cell membrane</keyword>
<dbReference type="Gene3D" id="1.10.357.140">
    <property type="entry name" value="UbiA prenyltransferase"/>
    <property type="match status" value="1"/>
</dbReference>
<dbReference type="PIRSF" id="PIRSF005355">
    <property type="entry name" value="UBIAD1"/>
    <property type="match status" value="1"/>
</dbReference>
<keyword evidence="3" id="KW-0474">Menaquinone biosynthesis</keyword>
<dbReference type="InterPro" id="IPR000537">
    <property type="entry name" value="UbiA_prenyltransferase"/>
</dbReference>
<organism evidence="10">
    <name type="scientific">freshwater metagenome</name>
    <dbReference type="NCBI Taxonomy" id="449393"/>
    <lineage>
        <taxon>unclassified sequences</taxon>
        <taxon>metagenomes</taxon>
        <taxon>ecological metagenomes</taxon>
    </lineage>
</organism>
<dbReference type="HAMAP" id="MF_01937">
    <property type="entry name" value="MenA_1"/>
    <property type="match status" value="1"/>
</dbReference>
<name>A0A6J6QZT1_9ZZZZ</name>
<keyword evidence="6 9" id="KW-0812">Transmembrane</keyword>
<sequence>MNRPVANQKQDQPPLPTDWKKWILGARPRTLPAAIAPVIVGTAVAAGASAGVLKGIQVWIVACALGVAVFVQIATNYANDYSDGKRGTDDPSARTGPPRLVGSGLATPSEVKRAMLICFALTAICGLPLVIFVDWKLIFVGLAAIAAGWFYTGGNRPYGYAGFGELFVFVFFGLVATMGSTFVQTESLSWLSLGAGVAMGCLATALLVVNNLRDIPGDTVAGKTTLAVRLGDQKTRILYVLLIVIPVVMVPLLAGLSGRPVAVLALLAIVPARQPITQVLSGAGGPALIPVLVRTGQVQIVYALLLSVGLWIGASVGS</sequence>
<reference evidence="10" key="1">
    <citation type="submission" date="2020-05" db="EMBL/GenBank/DDBJ databases">
        <authorList>
            <person name="Chiriac C."/>
            <person name="Salcher M."/>
            <person name="Ghai R."/>
            <person name="Kavagutti S V."/>
        </authorList>
    </citation>
    <scope>NUCLEOTIDE SEQUENCE</scope>
</reference>
<dbReference type="AlphaFoldDB" id="A0A6J6QZT1"/>
<dbReference type="GO" id="GO:0042371">
    <property type="term" value="P:vitamin K biosynthetic process"/>
    <property type="evidence" value="ECO:0007669"/>
    <property type="project" value="TreeGrafter"/>
</dbReference>
<evidence type="ECO:0000256" key="4">
    <source>
        <dbReference type="ARBA" id="ARBA00022475"/>
    </source>
</evidence>
<feature type="transmembrane region" description="Helical" evidence="9">
    <location>
        <begin position="276"/>
        <end position="293"/>
    </location>
</feature>
<comment type="subcellular location">
    <subcellularLocation>
        <location evidence="1">Membrane</location>
        <topology evidence="1">Multi-pass membrane protein</topology>
    </subcellularLocation>
</comment>
<dbReference type="GO" id="GO:0009234">
    <property type="term" value="P:menaquinone biosynthetic process"/>
    <property type="evidence" value="ECO:0007669"/>
    <property type="project" value="UniProtKB-UniPathway"/>
</dbReference>
<evidence type="ECO:0000256" key="6">
    <source>
        <dbReference type="ARBA" id="ARBA00022692"/>
    </source>
</evidence>
<dbReference type="PANTHER" id="PTHR13929:SF0">
    <property type="entry name" value="UBIA PRENYLTRANSFERASE DOMAIN-CONTAINING PROTEIN 1"/>
    <property type="match status" value="1"/>
</dbReference>
<gene>
    <name evidence="10" type="ORF">UFOPK2582_01731</name>
</gene>
<evidence type="ECO:0000256" key="3">
    <source>
        <dbReference type="ARBA" id="ARBA00022428"/>
    </source>
</evidence>
<feature type="transmembrane region" description="Helical" evidence="9">
    <location>
        <begin position="237"/>
        <end position="256"/>
    </location>
</feature>